<sequence length="269" mass="27348">MIDPFWLLFAAKLVLAAGIVVTASLLVERSGPLLGAMIATLPISAGPAYVFLALEHDADFVSGSALASLAVNAATAVFMTLYALLARSRGLALSLGAGLLAWLTAAAAISRVEWSLAGAVALNLAVFAPCLALVLPRLAATPPVRAAARRWDIPVRTVAVMALIAAVLLIGRALGPMAAGFAALFPVVTSSLAMLLQPRIGGPATAAVFTNALIGMAGYIPTLALLHLSAPPLGSPAALGLALAACMLWNGAVLALRGRPRRLAAQPQD</sequence>
<feature type="transmembrane region" description="Helical" evidence="1">
    <location>
        <begin position="91"/>
        <end position="110"/>
    </location>
</feature>
<comment type="caution">
    <text evidence="2">The sequence shown here is derived from an EMBL/GenBank/DDBJ whole genome shotgun (WGS) entry which is preliminary data.</text>
</comment>
<protein>
    <submittedName>
        <fullName evidence="2">Uncharacterized protein</fullName>
    </submittedName>
</protein>
<keyword evidence="3" id="KW-1185">Reference proteome</keyword>
<organism evidence="2 3">
    <name type="scientific">Inquilinus ginsengisoli</name>
    <dbReference type="NCBI Taxonomy" id="363840"/>
    <lineage>
        <taxon>Bacteria</taxon>
        <taxon>Pseudomonadati</taxon>
        <taxon>Pseudomonadota</taxon>
        <taxon>Alphaproteobacteria</taxon>
        <taxon>Rhodospirillales</taxon>
        <taxon>Rhodospirillaceae</taxon>
        <taxon>Inquilinus</taxon>
    </lineage>
</organism>
<feature type="transmembrane region" description="Helical" evidence="1">
    <location>
        <begin position="236"/>
        <end position="256"/>
    </location>
</feature>
<reference evidence="2 3" key="1">
    <citation type="submission" date="2023-07" db="EMBL/GenBank/DDBJ databases">
        <title>Sorghum-associated microbial communities from plants grown in Nebraska, USA.</title>
        <authorList>
            <person name="Schachtman D."/>
        </authorList>
    </citation>
    <scope>NUCLEOTIDE SEQUENCE [LARGE SCALE GENOMIC DNA]</scope>
    <source>
        <strain evidence="2 3">584</strain>
    </source>
</reference>
<keyword evidence="1" id="KW-0812">Transmembrane</keyword>
<evidence type="ECO:0000313" key="2">
    <source>
        <dbReference type="EMBL" id="MDR6291063.1"/>
    </source>
</evidence>
<dbReference type="EMBL" id="JAVDPW010000006">
    <property type="protein sequence ID" value="MDR6291063.1"/>
    <property type="molecule type" value="Genomic_DNA"/>
</dbReference>
<evidence type="ECO:0000313" key="3">
    <source>
        <dbReference type="Proteomes" id="UP001262410"/>
    </source>
</evidence>
<proteinExistence type="predicted"/>
<dbReference type="Proteomes" id="UP001262410">
    <property type="component" value="Unassembled WGS sequence"/>
</dbReference>
<feature type="transmembrane region" description="Helical" evidence="1">
    <location>
        <begin position="177"/>
        <end position="196"/>
    </location>
</feature>
<name>A0ABU1JR17_9PROT</name>
<feature type="transmembrane region" description="Helical" evidence="1">
    <location>
        <begin position="34"/>
        <end position="54"/>
    </location>
</feature>
<feature type="transmembrane region" description="Helical" evidence="1">
    <location>
        <begin position="151"/>
        <end position="171"/>
    </location>
</feature>
<keyword evidence="1" id="KW-1133">Transmembrane helix</keyword>
<accession>A0ABU1JR17</accession>
<feature type="transmembrane region" description="Helical" evidence="1">
    <location>
        <begin position="60"/>
        <end position="84"/>
    </location>
</feature>
<feature type="transmembrane region" description="Helical" evidence="1">
    <location>
        <begin position="6"/>
        <end position="27"/>
    </location>
</feature>
<evidence type="ECO:0000256" key="1">
    <source>
        <dbReference type="SAM" id="Phobius"/>
    </source>
</evidence>
<keyword evidence="1" id="KW-0472">Membrane</keyword>
<feature type="transmembrane region" description="Helical" evidence="1">
    <location>
        <begin position="208"/>
        <end position="230"/>
    </location>
</feature>
<gene>
    <name evidence="2" type="ORF">E9232_003589</name>
</gene>
<feature type="transmembrane region" description="Helical" evidence="1">
    <location>
        <begin position="116"/>
        <end position="139"/>
    </location>
</feature>
<dbReference type="RefSeq" id="WP_309795994.1">
    <property type="nucleotide sequence ID" value="NZ_JAVDPW010000006.1"/>
</dbReference>